<evidence type="ECO:0000256" key="1">
    <source>
        <dbReference type="ARBA" id="ARBA00009617"/>
    </source>
</evidence>
<reference evidence="3 4" key="1">
    <citation type="submission" date="2018-10" db="EMBL/GenBank/DDBJ databases">
        <title>Genomic Encyclopedia of Type Strains, Phase IV (KMG-IV): sequencing the most valuable type-strain genomes for metagenomic binning, comparative biology and taxonomic classification.</title>
        <authorList>
            <person name="Goeker M."/>
        </authorList>
    </citation>
    <scope>NUCLEOTIDE SEQUENCE [LARGE SCALE GENOMIC DNA]</scope>
    <source>
        <strain evidence="3 4">DSM 4734</strain>
    </source>
</reference>
<evidence type="ECO:0000256" key="2">
    <source>
        <dbReference type="SAM" id="Phobius"/>
    </source>
</evidence>
<feature type="transmembrane region" description="Helical" evidence="2">
    <location>
        <begin position="368"/>
        <end position="390"/>
    </location>
</feature>
<dbReference type="AlphaFoldDB" id="A0A495D3K0"/>
<feature type="transmembrane region" description="Helical" evidence="2">
    <location>
        <begin position="80"/>
        <end position="99"/>
    </location>
</feature>
<feature type="transmembrane region" description="Helical" evidence="2">
    <location>
        <begin position="272"/>
        <end position="292"/>
    </location>
</feature>
<dbReference type="PANTHER" id="PTHR11328">
    <property type="entry name" value="MAJOR FACILITATOR SUPERFAMILY DOMAIN-CONTAINING PROTEIN"/>
    <property type="match status" value="1"/>
</dbReference>
<feature type="transmembrane region" description="Helical" evidence="2">
    <location>
        <begin position="48"/>
        <end position="68"/>
    </location>
</feature>
<feature type="transmembrane region" description="Helical" evidence="2">
    <location>
        <begin position="180"/>
        <end position="203"/>
    </location>
</feature>
<dbReference type="CDD" id="cd17332">
    <property type="entry name" value="MFS_MelB_like"/>
    <property type="match status" value="1"/>
</dbReference>
<feature type="transmembrane region" description="Helical" evidence="2">
    <location>
        <begin position="299"/>
        <end position="324"/>
    </location>
</feature>
<protein>
    <submittedName>
        <fullName evidence="3">GPH family glycoside/pentoside/hexuronide:cation symporter</fullName>
    </submittedName>
</protein>
<feature type="transmembrane region" description="Helical" evidence="2">
    <location>
        <begin position="148"/>
        <end position="168"/>
    </location>
</feature>
<dbReference type="SUPFAM" id="SSF103473">
    <property type="entry name" value="MFS general substrate transporter"/>
    <property type="match status" value="1"/>
</dbReference>
<dbReference type="EMBL" id="RBIM01000004">
    <property type="protein sequence ID" value="RKQ96486.1"/>
    <property type="molecule type" value="Genomic_DNA"/>
</dbReference>
<dbReference type="NCBIfam" id="TIGR00792">
    <property type="entry name" value="gph"/>
    <property type="match status" value="1"/>
</dbReference>
<dbReference type="Gene3D" id="1.20.1250.20">
    <property type="entry name" value="MFS general substrate transporter like domains"/>
    <property type="match status" value="2"/>
</dbReference>
<evidence type="ECO:0000313" key="3">
    <source>
        <dbReference type="EMBL" id="RKQ96486.1"/>
    </source>
</evidence>
<feature type="transmembrane region" description="Helical" evidence="2">
    <location>
        <begin position="330"/>
        <end position="348"/>
    </location>
</feature>
<dbReference type="RefSeq" id="WP_233128211.1">
    <property type="nucleotide sequence ID" value="NZ_RBIM01000004.1"/>
</dbReference>
<dbReference type="Pfam" id="PF13347">
    <property type="entry name" value="MFS_2"/>
    <property type="match status" value="1"/>
</dbReference>
<dbReference type="InterPro" id="IPR001927">
    <property type="entry name" value="Na/Gal_symport"/>
</dbReference>
<keyword evidence="2" id="KW-1133">Transmembrane helix</keyword>
<dbReference type="Proteomes" id="UP000273675">
    <property type="component" value="Unassembled WGS sequence"/>
</dbReference>
<name>A0A495D3K0_9PROT</name>
<dbReference type="InterPro" id="IPR036259">
    <property type="entry name" value="MFS_trans_sf"/>
</dbReference>
<keyword evidence="2" id="KW-0812">Transmembrane</keyword>
<dbReference type="GO" id="GO:0015293">
    <property type="term" value="F:symporter activity"/>
    <property type="evidence" value="ECO:0007669"/>
    <property type="project" value="InterPro"/>
</dbReference>
<comment type="similarity">
    <text evidence="1">Belongs to the sodium:galactoside symporter (TC 2.A.2) family.</text>
</comment>
<feature type="transmembrane region" description="Helical" evidence="2">
    <location>
        <begin position="12"/>
        <end position="36"/>
    </location>
</feature>
<feature type="transmembrane region" description="Helical" evidence="2">
    <location>
        <begin position="410"/>
        <end position="430"/>
    </location>
</feature>
<dbReference type="GO" id="GO:0008643">
    <property type="term" value="P:carbohydrate transport"/>
    <property type="evidence" value="ECO:0007669"/>
    <property type="project" value="InterPro"/>
</dbReference>
<evidence type="ECO:0000313" key="4">
    <source>
        <dbReference type="Proteomes" id="UP000273675"/>
    </source>
</evidence>
<feature type="transmembrane region" description="Helical" evidence="2">
    <location>
        <begin position="234"/>
        <end position="260"/>
    </location>
</feature>
<gene>
    <name evidence="3" type="ORF">C7435_1816</name>
</gene>
<proteinExistence type="inferred from homology"/>
<dbReference type="InterPro" id="IPR039672">
    <property type="entry name" value="MFS_2"/>
</dbReference>
<dbReference type="GO" id="GO:0005886">
    <property type="term" value="C:plasma membrane"/>
    <property type="evidence" value="ECO:0007669"/>
    <property type="project" value="TreeGrafter"/>
</dbReference>
<dbReference type="PANTHER" id="PTHR11328:SF24">
    <property type="entry name" value="MAJOR FACILITATOR SUPERFAMILY (MFS) PROFILE DOMAIN-CONTAINING PROTEIN"/>
    <property type="match status" value="1"/>
</dbReference>
<dbReference type="GO" id="GO:0006814">
    <property type="term" value="P:sodium ion transport"/>
    <property type="evidence" value="ECO:0007669"/>
    <property type="project" value="InterPro"/>
</dbReference>
<keyword evidence="2" id="KW-0472">Membrane</keyword>
<organism evidence="3 4">
    <name type="scientific">Maricaulis maris</name>
    <dbReference type="NCBI Taxonomy" id="74318"/>
    <lineage>
        <taxon>Bacteria</taxon>
        <taxon>Pseudomonadati</taxon>
        <taxon>Pseudomonadota</taxon>
        <taxon>Alphaproteobacteria</taxon>
        <taxon>Maricaulales</taxon>
        <taxon>Maricaulaceae</taxon>
        <taxon>Maricaulis</taxon>
    </lineage>
</organism>
<comment type="caution">
    <text evidence="3">The sequence shown here is derived from an EMBL/GenBank/DDBJ whole genome shotgun (WGS) entry which is preliminary data.</text>
</comment>
<feature type="transmembrane region" description="Helical" evidence="2">
    <location>
        <begin position="105"/>
        <end position="127"/>
    </location>
</feature>
<sequence length="450" mass="48164">MATGNEFRRYAGYGVGDFGLNIYWNALSLVLMFWYAEVVGLSPAVAGAIYFVGMAWDAVTDAVVASLSERTRSRFGTYRPHILFGGGALGLSFCLLFWIPPLEGMALIAVLTAAHVLFRTVYTIVAVPYSALASRLSYDSVERTTFSGVRMFFAFAGLLTVSGLWFPLVRHFGGGEDTAAAGFQAAAVIGALVATIALMLCFAGTREKPPPGRCASARPPSIWRFILAIRDNHALAILLMMIFLQSGAVASLLIPLSFFIDVNAPVFARKEVVMTAYATATLASIPVWTVFIRRFGKKAGWALACVLAILCGLDLAISGARVVAGVPLQIIGYGAAFGAFGVLVWSFVPDTVEYGQWKTGERNEGAVFGSVLLVQKLSGGLMGLFVGFMLSQVGYDIDATTQSAATVDGIRFHIFLMPSLLLALSTLLILKLPLNRTLHARIVGQIGGSK</sequence>
<accession>A0A495D3K0</accession>